<sequence>MARVQRDHRRDLDSGSSTRHGRTLTLDPDERVLDPNEEPTPIPADPQDAAKPRVRRTHLSLFVRDPEASAKWYEDVLGMEVTARGPHWVFLSFGKKHHDIALIRAEEGADTGGVGLQHYGLEVEGDLDEWRRLYGMLLAKGVPVVKTTDHKIGFGLYFTDPDGNRFEFFHETVTDDEEGKRILGLYGAPSEPVEIEPLRG</sequence>
<dbReference type="PROSITE" id="PS51819">
    <property type="entry name" value="VOC"/>
    <property type="match status" value="1"/>
</dbReference>
<feature type="domain" description="VOC" evidence="2">
    <location>
        <begin position="55"/>
        <end position="171"/>
    </location>
</feature>
<gene>
    <name evidence="3" type="ORF">G6048_48020</name>
</gene>
<accession>A0ABX0E8A0</accession>
<feature type="compositionally biased region" description="Basic and acidic residues" evidence="1">
    <location>
        <begin position="1"/>
        <end position="13"/>
    </location>
</feature>
<dbReference type="EMBL" id="JAAKZX010000446">
    <property type="protein sequence ID" value="NGO49479.1"/>
    <property type="molecule type" value="Genomic_DNA"/>
</dbReference>
<dbReference type="Pfam" id="PF00903">
    <property type="entry name" value="Glyoxalase"/>
    <property type="match status" value="1"/>
</dbReference>
<evidence type="ECO:0000256" key="1">
    <source>
        <dbReference type="SAM" id="MobiDB-lite"/>
    </source>
</evidence>
<protein>
    <submittedName>
        <fullName evidence="3">Glyoxalase</fullName>
    </submittedName>
</protein>
<keyword evidence="4" id="KW-1185">Reference proteome</keyword>
<reference evidence="3 4" key="1">
    <citation type="submission" date="2020-02" db="EMBL/GenBank/DDBJ databases">
        <title>Whole-genome analyses of novel actinobacteria.</title>
        <authorList>
            <person name="Sahin N."/>
            <person name="Tokatli A."/>
        </authorList>
    </citation>
    <scope>NUCLEOTIDE SEQUENCE [LARGE SCALE GENOMIC DNA]</scope>
    <source>
        <strain evidence="3 4">YC419</strain>
    </source>
</reference>
<evidence type="ECO:0000313" key="4">
    <source>
        <dbReference type="Proteomes" id="UP001518140"/>
    </source>
</evidence>
<dbReference type="PANTHER" id="PTHR43279">
    <property type="entry name" value="CATECHOL-2,3-DIOXYGENASE"/>
    <property type="match status" value="1"/>
</dbReference>
<dbReference type="SUPFAM" id="SSF54593">
    <property type="entry name" value="Glyoxalase/Bleomycin resistance protein/Dihydroxybiphenyl dioxygenase"/>
    <property type="match status" value="1"/>
</dbReference>
<dbReference type="InterPro" id="IPR004360">
    <property type="entry name" value="Glyas_Fos-R_dOase_dom"/>
</dbReference>
<name>A0ABX0E8A0_9ACTN</name>
<dbReference type="Proteomes" id="UP001518140">
    <property type="component" value="Unassembled WGS sequence"/>
</dbReference>
<proteinExistence type="predicted"/>
<dbReference type="InterPro" id="IPR037523">
    <property type="entry name" value="VOC_core"/>
</dbReference>
<dbReference type="PANTHER" id="PTHR43279:SF1">
    <property type="entry name" value="CATECHOL-2,3-DIOXYGENASE"/>
    <property type="match status" value="1"/>
</dbReference>
<evidence type="ECO:0000313" key="3">
    <source>
        <dbReference type="EMBL" id="NGO49479.1"/>
    </source>
</evidence>
<feature type="region of interest" description="Disordered" evidence="1">
    <location>
        <begin position="1"/>
        <end position="53"/>
    </location>
</feature>
<organism evidence="3 4">
    <name type="scientific">Streptomyces ureilyticus</name>
    <dbReference type="NCBI Taxonomy" id="1775131"/>
    <lineage>
        <taxon>Bacteria</taxon>
        <taxon>Bacillati</taxon>
        <taxon>Actinomycetota</taxon>
        <taxon>Actinomycetes</taxon>
        <taxon>Kitasatosporales</taxon>
        <taxon>Streptomycetaceae</taxon>
        <taxon>Streptomyces</taxon>
    </lineage>
</organism>
<evidence type="ECO:0000259" key="2">
    <source>
        <dbReference type="PROSITE" id="PS51819"/>
    </source>
</evidence>
<dbReference type="Gene3D" id="3.10.180.10">
    <property type="entry name" value="2,3-Dihydroxybiphenyl 1,2-Dioxygenase, domain 1"/>
    <property type="match status" value="1"/>
</dbReference>
<dbReference type="InterPro" id="IPR029068">
    <property type="entry name" value="Glyas_Bleomycin-R_OHBP_Dase"/>
</dbReference>
<comment type="caution">
    <text evidence="3">The sequence shown here is derived from an EMBL/GenBank/DDBJ whole genome shotgun (WGS) entry which is preliminary data.</text>
</comment>